<evidence type="ECO:0000259" key="2">
    <source>
        <dbReference type="PROSITE" id="PS50181"/>
    </source>
</evidence>
<dbReference type="SUPFAM" id="SSF81383">
    <property type="entry name" value="F-box domain"/>
    <property type="match status" value="1"/>
</dbReference>
<keyword evidence="4" id="KW-1185">Reference proteome</keyword>
<accession>A0A7M5WW63</accession>
<dbReference type="Pfam" id="PF12937">
    <property type="entry name" value="F-box-like"/>
    <property type="match status" value="1"/>
</dbReference>
<dbReference type="Gene3D" id="3.80.10.10">
    <property type="entry name" value="Ribonuclease Inhibitor"/>
    <property type="match status" value="1"/>
</dbReference>
<dbReference type="InterPro" id="IPR032675">
    <property type="entry name" value="LRR_dom_sf"/>
</dbReference>
<feature type="region of interest" description="Disordered" evidence="1">
    <location>
        <begin position="374"/>
        <end position="424"/>
    </location>
</feature>
<sequence length="684" mass="78950">MKMECFVDELVLQIFKSLDANHLIKVSGVCKKWYEVSKSQCLWKKLLLKKWPSQEWLYDKIPVNGLNWLKIYKEFVQYGWYSPDHMRYFVSCNAIEDEPICPELREVLFLRMSSIAQKWMKVSSRDHDMDIGRHFDKNMELFFNIHQLEWCFLDKRRGYLDNIYGRKSRKRTTSNNLEDFIRPYQVIPSCLLMYRFLCMFRSFAVPETGLTFYRIWRFRLKHIETGMVFELCDWKAASSSTFSNGRPNVGVFRDDALELLQFITHPHFIMHPLGLNLRIERLFFYAIRASAGGSVSIFPKRQKPTSKKHMEAVSPRVQAAQAFGNQLYEKPMFPDIEDKLERWRARRKAHLLQPPSPRPTQSNTNPFESMMSLAVSTGPSSRKSSTGNMSNPPSAPSSAPPSAFCSEAETETDSTREFGASDTDSEFDFYENGYVTNCEYFISNSESFDSIEEQHSMQASISDLWEVTSKECTEKLPVIYDIEDDNWYFQMEKQFIPHHPPRLATISLASPQSSNINQSVQDLHLVRPKRKQPASPQPDAPGVSSGHSRPPGYSEFYSLYDLTSDIIEPIPSSLALYRLICLFDFNCSVYVCLDDVSVWQVSMLHKKTRGVIHFKDYNGSFRVAVSLPEAPLLPEGTSSEDMERQEIFAMFDLSEFRAAVTQLLDLLMSENFCHPYGIIAGTVA</sequence>
<name>A0A7M5WW63_9CNID</name>
<reference evidence="3" key="1">
    <citation type="submission" date="2021-01" db="UniProtKB">
        <authorList>
            <consortium name="EnsemblMetazoa"/>
        </authorList>
    </citation>
    <scope>IDENTIFICATION</scope>
</reference>
<feature type="compositionally biased region" description="Polar residues" evidence="1">
    <location>
        <begin position="374"/>
        <end position="389"/>
    </location>
</feature>
<feature type="region of interest" description="Disordered" evidence="1">
    <location>
        <begin position="527"/>
        <end position="549"/>
    </location>
</feature>
<dbReference type="OrthoDB" id="2095648at2759"/>
<dbReference type="AlphaFoldDB" id="A0A7M5WW63"/>
<dbReference type="InterPro" id="IPR036047">
    <property type="entry name" value="F-box-like_dom_sf"/>
</dbReference>
<evidence type="ECO:0000313" key="3">
    <source>
        <dbReference type="EnsemblMetazoa" id="CLYHEMP014045.1"/>
    </source>
</evidence>
<feature type="domain" description="F-box" evidence="2">
    <location>
        <begin position="1"/>
        <end position="46"/>
    </location>
</feature>
<dbReference type="PROSITE" id="PS50181">
    <property type="entry name" value="FBOX"/>
    <property type="match status" value="1"/>
</dbReference>
<proteinExistence type="predicted"/>
<protein>
    <recommendedName>
        <fullName evidence="2">F-box domain-containing protein</fullName>
    </recommendedName>
</protein>
<dbReference type="Proteomes" id="UP000594262">
    <property type="component" value="Unplaced"/>
</dbReference>
<organism evidence="3 4">
    <name type="scientific">Clytia hemisphaerica</name>
    <dbReference type="NCBI Taxonomy" id="252671"/>
    <lineage>
        <taxon>Eukaryota</taxon>
        <taxon>Metazoa</taxon>
        <taxon>Cnidaria</taxon>
        <taxon>Hydrozoa</taxon>
        <taxon>Hydroidolina</taxon>
        <taxon>Leptothecata</taxon>
        <taxon>Obeliida</taxon>
        <taxon>Clytiidae</taxon>
        <taxon>Clytia</taxon>
    </lineage>
</organism>
<dbReference type="EnsemblMetazoa" id="CLYHEMT014045.1">
    <property type="protein sequence ID" value="CLYHEMP014045.1"/>
    <property type="gene ID" value="CLYHEMG014045"/>
</dbReference>
<evidence type="ECO:0000313" key="4">
    <source>
        <dbReference type="Proteomes" id="UP000594262"/>
    </source>
</evidence>
<dbReference type="InterPro" id="IPR001810">
    <property type="entry name" value="F-box_dom"/>
</dbReference>
<dbReference type="SMART" id="SM00256">
    <property type="entry name" value="FBOX"/>
    <property type="match status" value="1"/>
</dbReference>
<evidence type="ECO:0000256" key="1">
    <source>
        <dbReference type="SAM" id="MobiDB-lite"/>
    </source>
</evidence>